<gene>
    <name evidence="2" type="ordered locus">Deba_1104</name>
</gene>
<dbReference type="STRING" id="644282.Deba_1104"/>
<feature type="transmembrane region" description="Helical" evidence="1">
    <location>
        <begin position="52"/>
        <end position="69"/>
    </location>
</feature>
<name>E1QIP9_DESB2</name>
<feature type="transmembrane region" description="Helical" evidence="1">
    <location>
        <begin position="26"/>
        <end position="46"/>
    </location>
</feature>
<proteinExistence type="predicted"/>
<keyword evidence="1" id="KW-1133">Transmembrane helix</keyword>
<organism evidence="2 3">
    <name type="scientific">Desulfarculus baarsii (strain ATCC 33931 / DSM 2075 / LMG 7858 / VKM B-1802 / 2st14)</name>
    <dbReference type="NCBI Taxonomy" id="644282"/>
    <lineage>
        <taxon>Bacteria</taxon>
        <taxon>Pseudomonadati</taxon>
        <taxon>Thermodesulfobacteriota</taxon>
        <taxon>Desulfarculia</taxon>
        <taxon>Desulfarculales</taxon>
        <taxon>Desulfarculaceae</taxon>
        <taxon>Desulfarculus</taxon>
    </lineage>
</organism>
<evidence type="ECO:0000256" key="1">
    <source>
        <dbReference type="SAM" id="Phobius"/>
    </source>
</evidence>
<dbReference type="RefSeq" id="WP_013257926.1">
    <property type="nucleotide sequence ID" value="NC_014365.1"/>
</dbReference>
<keyword evidence="1" id="KW-0812">Transmembrane</keyword>
<dbReference type="AlphaFoldDB" id="E1QIP9"/>
<dbReference type="KEGG" id="dbr:Deba_1104"/>
<keyword evidence="1" id="KW-0472">Membrane</keyword>
<dbReference type="HOGENOM" id="CLU_2552691_0_0_7"/>
<accession>E1QIP9</accession>
<dbReference type="Proteomes" id="UP000009047">
    <property type="component" value="Chromosome"/>
</dbReference>
<evidence type="ECO:0000313" key="3">
    <source>
        <dbReference type="Proteomes" id="UP000009047"/>
    </source>
</evidence>
<evidence type="ECO:0000313" key="2">
    <source>
        <dbReference type="EMBL" id="ADK84472.1"/>
    </source>
</evidence>
<sequence>MSQIIDPYERAKSQRRRRNTAFLRRHWRVAAPLIVVAAVALFVLPWLFLPMIVALCWQAIACMGVYLLARSQTTAFHPEDED</sequence>
<protein>
    <submittedName>
        <fullName evidence="2">Uncharacterized protein</fullName>
    </submittedName>
</protein>
<reference evidence="2 3" key="1">
    <citation type="journal article" date="2010" name="Stand. Genomic Sci.">
        <title>Complete genome sequence of Desulfarculus baarsii type strain (2st14).</title>
        <authorList>
            <person name="Sun H."/>
            <person name="Spring S."/>
            <person name="Lapidus A."/>
            <person name="Davenport K."/>
            <person name="Del Rio T.G."/>
            <person name="Tice H."/>
            <person name="Nolan M."/>
            <person name="Copeland A."/>
            <person name="Cheng J.F."/>
            <person name="Lucas S."/>
            <person name="Tapia R."/>
            <person name="Goodwin L."/>
            <person name="Pitluck S."/>
            <person name="Ivanova N."/>
            <person name="Pagani I."/>
            <person name="Mavromatis K."/>
            <person name="Ovchinnikova G."/>
            <person name="Pati A."/>
            <person name="Chen A."/>
            <person name="Palaniappan K."/>
            <person name="Hauser L."/>
            <person name="Chang Y.J."/>
            <person name="Jeffries C.D."/>
            <person name="Detter J.C."/>
            <person name="Han C."/>
            <person name="Rohde M."/>
            <person name="Brambilla E."/>
            <person name="Goker M."/>
            <person name="Woyke T."/>
            <person name="Bristow J."/>
            <person name="Eisen J.A."/>
            <person name="Markowitz V."/>
            <person name="Hugenholtz P."/>
            <person name="Kyrpides N.C."/>
            <person name="Klenk H.P."/>
            <person name="Land M."/>
        </authorList>
    </citation>
    <scope>NUCLEOTIDE SEQUENCE [LARGE SCALE GENOMIC DNA]</scope>
    <source>
        <strain evidence="3">ATCC 33931 / DSM 2075 / LMG 7858 / VKM B-1802 / 2st14</strain>
    </source>
</reference>
<dbReference type="EMBL" id="CP002085">
    <property type="protein sequence ID" value="ADK84472.1"/>
    <property type="molecule type" value="Genomic_DNA"/>
</dbReference>
<keyword evidence="3" id="KW-1185">Reference proteome</keyword>